<evidence type="ECO:0000313" key="4">
    <source>
        <dbReference type="Proteomes" id="UP000000844"/>
    </source>
</evidence>
<evidence type="ECO:0008006" key="5">
    <source>
        <dbReference type="Google" id="ProtNLM"/>
    </source>
</evidence>
<feature type="region of interest" description="Disordered" evidence="1">
    <location>
        <begin position="1"/>
        <end position="29"/>
    </location>
</feature>
<feature type="transmembrane region" description="Helical" evidence="2">
    <location>
        <begin position="432"/>
        <end position="449"/>
    </location>
</feature>
<evidence type="ECO:0000256" key="1">
    <source>
        <dbReference type="SAM" id="MobiDB-lite"/>
    </source>
</evidence>
<proteinExistence type="predicted"/>
<sequence>MTAELVEERPPTVTGAAKEPEKKPRRQRLSRLATTPRLIAAGYLLTSFLLMIGLWVNPIGRHHADNPGDDQVLFEWVLGHTARAITHGENPLFSQLLNVPDGVNLMANTSVVAIGLVLAPITLLFGAPVTYVLAMTLGLFGTALAWCHFFKRYLKLTTAASVVAAGLCAFGPSSVAHANGHLNFTATFMVPIILIAILRLREPGNLLRKSVWLGLLLVVQIFIGEEVVFLLALFMAVFTAVYAITEWHVVKPLIPRYLKGLTIAGLVSLALLAYPLWLQFLGPQSYSGIPWPPEDFPADLASFAAFPSDSLGGRVQLPNVRLRHNVTEENTFFGLPLAALTIVLGLMFFKRHKVLRSLSITAIVFAALSLGSQIRVNGNHTGVWGPYALVRPLPLFDSTIPTRFALVILPVVAIFVAYGLDRASRKARELRRTWYLVFAVALVPLIPLAPSTEPRTPIPEFITSGEWRDYVDEGGTMVPVPISEHISFDGQRWQEAADFEFAVPLGAFIGPDSTGDGQWSGKHLPTAKRILKTMDDGSIGNVTDADREQAAEDLRVWRAEAVVLGPEHKYQRQLRTLLTRLWGPGTKVADVLVWKVDPKTGEVG</sequence>
<feature type="transmembrane region" description="Helical" evidence="2">
    <location>
        <begin position="181"/>
        <end position="199"/>
    </location>
</feature>
<feature type="transmembrane region" description="Helical" evidence="2">
    <location>
        <begin position="105"/>
        <end position="125"/>
    </location>
</feature>
<name>D3Q490_STANL</name>
<evidence type="ECO:0000256" key="2">
    <source>
        <dbReference type="SAM" id="Phobius"/>
    </source>
</evidence>
<feature type="transmembrane region" description="Helical" evidence="2">
    <location>
        <begin position="206"/>
        <end position="223"/>
    </location>
</feature>
<dbReference type="eggNOG" id="COG1287">
    <property type="taxonomic scope" value="Bacteria"/>
</dbReference>
<keyword evidence="2" id="KW-1133">Transmembrane helix</keyword>
<dbReference type="AlphaFoldDB" id="D3Q490"/>
<accession>D3Q490</accession>
<keyword evidence="2" id="KW-0812">Transmembrane</keyword>
<dbReference type="STRING" id="446470.Snas_6359"/>
<dbReference type="HOGENOM" id="CLU_016537_0_0_11"/>
<dbReference type="OrthoDB" id="2369748at2"/>
<keyword evidence="2" id="KW-0472">Membrane</keyword>
<feature type="transmembrane region" description="Helical" evidence="2">
    <location>
        <begin position="38"/>
        <end position="56"/>
    </location>
</feature>
<organism evidence="3 4">
    <name type="scientific">Stackebrandtia nassauensis (strain DSM 44728 / CIP 108903 / NRRL B-16338 / NBRC 102104 / LLR-40K-21)</name>
    <dbReference type="NCBI Taxonomy" id="446470"/>
    <lineage>
        <taxon>Bacteria</taxon>
        <taxon>Bacillati</taxon>
        <taxon>Actinomycetota</taxon>
        <taxon>Actinomycetes</taxon>
        <taxon>Glycomycetales</taxon>
        <taxon>Glycomycetaceae</taxon>
        <taxon>Stackebrandtia</taxon>
    </lineage>
</organism>
<feature type="transmembrane region" description="Helical" evidence="2">
    <location>
        <begin position="331"/>
        <end position="349"/>
    </location>
</feature>
<evidence type="ECO:0000313" key="3">
    <source>
        <dbReference type="EMBL" id="ADD45975.1"/>
    </source>
</evidence>
<feature type="transmembrane region" description="Helical" evidence="2">
    <location>
        <begin position="257"/>
        <end position="277"/>
    </location>
</feature>
<reference evidence="3 4" key="1">
    <citation type="journal article" date="2009" name="Stand. Genomic Sci.">
        <title>Complete genome sequence of Stackebrandtia nassauensis type strain (LLR-40K-21).</title>
        <authorList>
            <person name="Munk C."/>
            <person name="Lapidus A."/>
            <person name="Copeland A."/>
            <person name="Jando M."/>
            <person name="Mayilraj S."/>
            <person name="Glavina Del Rio T."/>
            <person name="Nolan M."/>
            <person name="Chen F."/>
            <person name="Lucas S."/>
            <person name="Tice H."/>
            <person name="Cheng J.F."/>
            <person name="Han C."/>
            <person name="Detter J.C."/>
            <person name="Bruce D."/>
            <person name="Goodwin L."/>
            <person name="Chain P."/>
            <person name="Pitluck S."/>
            <person name="Goker M."/>
            <person name="Ovchinikova G."/>
            <person name="Pati A."/>
            <person name="Ivanova N."/>
            <person name="Mavromatis K."/>
            <person name="Chen A."/>
            <person name="Palaniappan K."/>
            <person name="Land M."/>
            <person name="Hauser L."/>
            <person name="Chang Y.J."/>
            <person name="Jeffries C.D."/>
            <person name="Bristow J."/>
            <person name="Eisen J.A."/>
            <person name="Markowitz V."/>
            <person name="Hugenholtz P."/>
            <person name="Kyrpides N.C."/>
            <person name="Klenk H.P."/>
        </authorList>
    </citation>
    <scope>NUCLEOTIDE SEQUENCE [LARGE SCALE GENOMIC DNA]</scope>
    <source>
        <strain evidence="4">DSM 44728 / CIP 108903 / NRRL B-16338 / NBRC 102104 / LLR-40K-21</strain>
    </source>
</reference>
<feature type="transmembrane region" description="Helical" evidence="2">
    <location>
        <begin position="229"/>
        <end position="245"/>
    </location>
</feature>
<feature type="transmembrane region" description="Helical" evidence="2">
    <location>
        <begin position="400"/>
        <end position="420"/>
    </location>
</feature>
<protein>
    <recommendedName>
        <fullName evidence="5">Glycosyl transferase</fullName>
    </recommendedName>
</protein>
<feature type="transmembrane region" description="Helical" evidence="2">
    <location>
        <begin position="354"/>
        <end position="374"/>
    </location>
</feature>
<feature type="compositionally biased region" description="Basic and acidic residues" evidence="1">
    <location>
        <begin position="1"/>
        <end position="10"/>
    </location>
</feature>
<dbReference type="EMBL" id="CP001778">
    <property type="protein sequence ID" value="ADD45975.1"/>
    <property type="molecule type" value="Genomic_DNA"/>
</dbReference>
<dbReference type="KEGG" id="sna:Snas_6359"/>
<dbReference type="Proteomes" id="UP000000844">
    <property type="component" value="Chromosome"/>
</dbReference>
<keyword evidence="4" id="KW-1185">Reference proteome</keyword>
<feature type="transmembrane region" description="Helical" evidence="2">
    <location>
        <begin position="156"/>
        <end position="175"/>
    </location>
</feature>
<dbReference type="RefSeq" id="WP_013021546.1">
    <property type="nucleotide sequence ID" value="NC_013947.1"/>
</dbReference>
<gene>
    <name evidence="3" type="ordered locus">Snas_6359</name>
</gene>